<name>A0ABZ1P871_9ACTN</name>
<evidence type="ECO:0000313" key="3">
    <source>
        <dbReference type="Proteomes" id="UP001346877"/>
    </source>
</evidence>
<organism evidence="2 3">
    <name type="scientific">Micromonospora zamorensis</name>
    <dbReference type="NCBI Taxonomy" id="709883"/>
    <lineage>
        <taxon>Bacteria</taxon>
        <taxon>Bacillati</taxon>
        <taxon>Actinomycetota</taxon>
        <taxon>Actinomycetes</taxon>
        <taxon>Micromonosporales</taxon>
        <taxon>Micromonosporaceae</taxon>
        <taxon>Micromonospora</taxon>
    </lineage>
</organism>
<keyword evidence="3" id="KW-1185">Reference proteome</keyword>
<feature type="domain" description="Glyoxalase-like" evidence="1">
    <location>
        <begin position="132"/>
        <end position="231"/>
    </location>
</feature>
<proteinExistence type="predicted"/>
<evidence type="ECO:0000259" key="1">
    <source>
        <dbReference type="Pfam" id="PF18029"/>
    </source>
</evidence>
<dbReference type="RefSeq" id="WP_328365256.1">
    <property type="nucleotide sequence ID" value="NZ_CP107936.1"/>
</dbReference>
<dbReference type="Proteomes" id="UP001346877">
    <property type="component" value="Chromosome"/>
</dbReference>
<dbReference type="EMBL" id="CP107941">
    <property type="protein sequence ID" value="WUI79827.1"/>
    <property type="molecule type" value="Genomic_DNA"/>
</dbReference>
<feature type="domain" description="Glyoxalase-like" evidence="1">
    <location>
        <begin position="8"/>
        <end position="114"/>
    </location>
</feature>
<dbReference type="InterPro" id="IPR041581">
    <property type="entry name" value="Glyoxalase_6"/>
</dbReference>
<dbReference type="CDD" id="cd06587">
    <property type="entry name" value="VOC"/>
    <property type="match status" value="1"/>
</dbReference>
<gene>
    <name evidence="2" type="ORF">OG375_17800</name>
</gene>
<evidence type="ECO:0000313" key="2">
    <source>
        <dbReference type="EMBL" id="WUI79827.1"/>
    </source>
</evidence>
<dbReference type="InterPro" id="IPR029068">
    <property type="entry name" value="Glyas_Bleomycin-R_OHBP_Dase"/>
</dbReference>
<accession>A0ABZ1P871</accession>
<reference evidence="2 3" key="1">
    <citation type="submission" date="2022-10" db="EMBL/GenBank/DDBJ databases">
        <title>The complete genomes of actinobacterial strains from the NBC collection.</title>
        <authorList>
            <person name="Joergensen T.S."/>
            <person name="Alvarez Arevalo M."/>
            <person name="Sterndorff E.B."/>
            <person name="Faurdal D."/>
            <person name="Vuksanovic O."/>
            <person name="Mourched A.-S."/>
            <person name="Charusanti P."/>
            <person name="Shaw S."/>
            <person name="Blin K."/>
            <person name="Weber T."/>
        </authorList>
    </citation>
    <scope>NUCLEOTIDE SEQUENCE [LARGE SCALE GENOMIC DNA]</scope>
    <source>
        <strain evidence="2 3">NBC_00396</strain>
    </source>
</reference>
<dbReference type="Gene3D" id="3.10.180.10">
    <property type="entry name" value="2,3-Dihydroxybiphenyl 1,2-Dioxygenase, domain 1"/>
    <property type="match status" value="2"/>
</dbReference>
<protein>
    <submittedName>
        <fullName evidence="2">VOC family protein</fullName>
    </submittedName>
</protein>
<dbReference type="PANTHER" id="PTHR35908:SF1">
    <property type="entry name" value="CONSERVED PROTEIN"/>
    <property type="match status" value="1"/>
</dbReference>
<dbReference type="Pfam" id="PF18029">
    <property type="entry name" value="Glyoxalase_6"/>
    <property type="match status" value="2"/>
</dbReference>
<dbReference type="PANTHER" id="PTHR35908">
    <property type="entry name" value="HYPOTHETICAL FUSION PROTEIN"/>
    <property type="match status" value="1"/>
</dbReference>
<sequence>MRSRLLAVTVEADDPARAAQFWSALLGREVFEDALGALLPGEDAQLALRFVPGRAGQLGANRMHLHLTSADLDEQQHTVATALKLGGRHLDVGQRPEERHVVLVDPAGYAFCVIEPGNAYLAGCGFLGELTCDGTQDVGLFWSNVLGWPLVWDQDEETAIQSPRGGTKIAWAGSPVAPRTEPNRQRFELVPAAGDQQATVDELVSLGATRLDVAQDGAVVLADPDGNEFCVRPAHHSSAASPAAAPQ</sequence>
<dbReference type="SUPFAM" id="SSF54593">
    <property type="entry name" value="Glyoxalase/Bleomycin resistance protein/Dihydroxybiphenyl dioxygenase"/>
    <property type="match status" value="2"/>
</dbReference>